<evidence type="ECO:0000256" key="1">
    <source>
        <dbReference type="SAM" id="MobiDB-lite"/>
    </source>
</evidence>
<feature type="region of interest" description="Disordered" evidence="1">
    <location>
        <begin position="44"/>
        <end position="80"/>
    </location>
</feature>
<dbReference type="Proteomes" id="UP000054166">
    <property type="component" value="Unassembled WGS sequence"/>
</dbReference>
<name>A0A0C3EVM4_PILCF</name>
<protein>
    <submittedName>
        <fullName evidence="2">Uncharacterized protein</fullName>
    </submittedName>
</protein>
<dbReference type="HOGENOM" id="CLU_2590619_0_0_1"/>
<dbReference type="InParanoid" id="A0A0C3EVM4"/>
<gene>
    <name evidence="2" type="ORF">PILCRDRAFT_12626</name>
</gene>
<evidence type="ECO:0000313" key="2">
    <source>
        <dbReference type="EMBL" id="KIM76570.1"/>
    </source>
</evidence>
<keyword evidence="3" id="KW-1185">Reference proteome</keyword>
<dbReference type="AlphaFoldDB" id="A0A0C3EVM4"/>
<proteinExistence type="predicted"/>
<organism evidence="2 3">
    <name type="scientific">Piloderma croceum (strain F 1598)</name>
    <dbReference type="NCBI Taxonomy" id="765440"/>
    <lineage>
        <taxon>Eukaryota</taxon>
        <taxon>Fungi</taxon>
        <taxon>Dikarya</taxon>
        <taxon>Basidiomycota</taxon>
        <taxon>Agaricomycotina</taxon>
        <taxon>Agaricomycetes</taxon>
        <taxon>Agaricomycetidae</taxon>
        <taxon>Atheliales</taxon>
        <taxon>Atheliaceae</taxon>
        <taxon>Piloderma</taxon>
    </lineage>
</organism>
<sequence length="80" mass="9259">MEKKIEQLESDAQSLRSDPNLDSEDKRRTLGLIEERIAALEAQRHQTARTANAAHDRLEGETISKYWSQVNKSRRPQDIQ</sequence>
<reference evidence="3" key="2">
    <citation type="submission" date="2015-01" db="EMBL/GenBank/DDBJ databases">
        <title>Evolutionary Origins and Diversification of the Mycorrhizal Mutualists.</title>
        <authorList>
            <consortium name="DOE Joint Genome Institute"/>
            <consortium name="Mycorrhizal Genomics Consortium"/>
            <person name="Kohler A."/>
            <person name="Kuo A."/>
            <person name="Nagy L.G."/>
            <person name="Floudas D."/>
            <person name="Copeland A."/>
            <person name="Barry K.W."/>
            <person name="Cichocki N."/>
            <person name="Veneault-Fourrey C."/>
            <person name="LaButti K."/>
            <person name="Lindquist E.A."/>
            <person name="Lipzen A."/>
            <person name="Lundell T."/>
            <person name="Morin E."/>
            <person name="Murat C."/>
            <person name="Riley R."/>
            <person name="Ohm R."/>
            <person name="Sun H."/>
            <person name="Tunlid A."/>
            <person name="Henrissat B."/>
            <person name="Grigoriev I.V."/>
            <person name="Hibbett D.S."/>
            <person name="Martin F."/>
        </authorList>
    </citation>
    <scope>NUCLEOTIDE SEQUENCE [LARGE SCALE GENOMIC DNA]</scope>
    <source>
        <strain evidence="3">F 1598</strain>
    </source>
</reference>
<dbReference type="EMBL" id="KN833033">
    <property type="protein sequence ID" value="KIM76570.1"/>
    <property type="molecule type" value="Genomic_DNA"/>
</dbReference>
<accession>A0A0C3EVM4</accession>
<reference evidence="2 3" key="1">
    <citation type="submission" date="2014-04" db="EMBL/GenBank/DDBJ databases">
        <authorList>
            <consortium name="DOE Joint Genome Institute"/>
            <person name="Kuo A."/>
            <person name="Tarkka M."/>
            <person name="Buscot F."/>
            <person name="Kohler A."/>
            <person name="Nagy L.G."/>
            <person name="Floudas D."/>
            <person name="Copeland A."/>
            <person name="Barry K.W."/>
            <person name="Cichocki N."/>
            <person name="Veneault-Fourrey C."/>
            <person name="LaButti K."/>
            <person name="Lindquist E.A."/>
            <person name="Lipzen A."/>
            <person name="Lundell T."/>
            <person name="Morin E."/>
            <person name="Murat C."/>
            <person name="Sun H."/>
            <person name="Tunlid A."/>
            <person name="Henrissat B."/>
            <person name="Grigoriev I.V."/>
            <person name="Hibbett D.S."/>
            <person name="Martin F."/>
            <person name="Nordberg H.P."/>
            <person name="Cantor M.N."/>
            <person name="Hua S.X."/>
        </authorList>
    </citation>
    <scope>NUCLEOTIDE SEQUENCE [LARGE SCALE GENOMIC DNA]</scope>
    <source>
        <strain evidence="2 3">F 1598</strain>
    </source>
</reference>
<evidence type="ECO:0000313" key="3">
    <source>
        <dbReference type="Proteomes" id="UP000054166"/>
    </source>
</evidence>
<feature type="region of interest" description="Disordered" evidence="1">
    <location>
        <begin position="1"/>
        <end position="27"/>
    </location>
</feature>
<dbReference type="OrthoDB" id="3067660at2759"/>